<accession>A0A1E3L969</accession>
<protein>
    <submittedName>
        <fullName evidence="2">UPF0157 protein YqkA</fullName>
        <ecNumber evidence="2">2.3.1.-</ecNumber>
    </submittedName>
</protein>
<sequence>MIQKCILEDDHTVQQIWALQHIAYRLEAQLIGFKELPPLLDTVETIRRCRETFYAYVNEYEEIQGVISIEREEHDTLTIARMMVHPSAFRQGIASQLIEHVFAEYPDVPLYIVSTGQLNQPAVSLYKKYGFYPIETFEVAPGVKLTTFHRPNPALAHTGEDSSD</sequence>
<dbReference type="PROSITE" id="PS51186">
    <property type="entry name" value="GNAT"/>
    <property type="match status" value="1"/>
</dbReference>
<dbReference type="GO" id="GO:0016747">
    <property type="term" value="F:acyltransferase activity, transferring groups other than amino-acyl groups"/>
    <property type="evidence" value="ECO:0007669"/>
    <property type="project" value="InterPro"/>
</dbReference>
<dbReference type="Proteomes" id="UP000094578">
    <property type="component" value="Unassembled WGS sequence"/>
</dbReference>
<keyword evidence="3" id="KW-1185">Reference proteome</keyword>
<dbReference type="Pfam" id="PF13508">
    <property type="entry name" value="Acetyltransf_7"/>
    <property type="match status" value="1"/>
</dbReference>
<dbReference type="InterPro" id="IPR000182">
    <property type="entry name" value="GNAT_dom"/>
</dbReference>
<proteinExistence type="predicted"/>
<dbReference type="EMBL" id="MDER01000002">
    <property type="protein sequence ID" value="ODP30372.1"/>
    <property type="molecule type" value="Genomic_DNA"/>
</dbReference>
<dbReference type="InterPro" id="IPR016181">
    <property type="entry name" value="Acyl_CoA_acyltransferase"/>
</dbReference>
<dbReference type="RefSeq" id="WP_069325587.1">
    <property type="nucleotide sequence ID" value="NZ_MDER01000002.1"/>
</dbReference>
<keyword evidence="2" id="KW-0808">Transferase</keyword>
<evidence type="ECO:0000313" key="3">
    <source>
        <dbReference type="Proteomes" id="UP000094578"/>
    </source>
</evidence>
<feature type="domain" description="N-acetyltransferase" evidence="1">
    <location>
        <begin position="1"/>
        <end position="153"/>
    </location>
</feature>
<evidence type="ECO:0000259" key="1">
    <source>
        <dbReference type="PROSITE" id="PS51186"/>
    </source>
</evidence>
<name>A0A1E3L969_9BACL</name>
<organism evidence="2 3">
    <name type="scientific">Paenibacillus nuruki</name>
    <dbReference type="NCBI Taxonomy" id="1886670"/>
    <lineage>
        <taxon>Bacteria</taxon>
        <taxon>Bacillati</taxon>
        <taxon>Bacillota</taxon>
        <taxon>Bacilli</taxon>
        <taxon>Bacillales</taxon>
        <taxon>Paenibacillaceae</taxon>
        <taxon>Paenibacillus</taxon>
    </lineage>
</organism>
<dbReference type="Gene3D" id="3.40.630.30">
    <property type="match status" value="1"/>
</dbReference>
<dbReference type="CDD" id="cd04301">
    <property type="entry name" value="NAT_SF"/>
    <property type="match status" value="1"/>
</dbReference>
<dbReference type="EC" id="2.3.1.-" evidence="2"/>
<keyword evidence="2" id="KW-0012">Acyltransferase</keyword>
<reference evidence="2 3" key="1">
    <citation type="submission" date="2016-08" db="EMBL/GenBank/DDBJ databases">
        <title>Genome sequencing of Paenibacillus sp. TI45-13ar, isolated from Korean traditional nuruk.</title>
        <authorList>
            <person name="Kim S.-J."/>
        </authorList>
    </citation>
    <scope>NUCLEOTIDE SEQUENCE [LARGE SCALE GENOMIC DNA]</scope>
    <source>
        <strain evidence="2 3">TI45-13ar</strain>
    </source>
</reference>
<dbReference type="STRING" id="1886670.PTI45_00093"/>
<gene>
    <name evidence="2" type="ORF">PTI45_00093</name>
</gene>
<evidence type="ECO:0000313" key="2">
    <source>
        <dbReference type="EMBL" id="ODP30372.1"/>
    </source>
</evidence>
<comment type="caution">
    <text evidence="2">The sequence shown here is derived from an EMBL/GenBank/DDBJ whole genome shotgun (WGS) entry which is preliminary data.</text>
</comment>
<dbReference type="AlphaFoldDB" id="A0A1E3L969"/>
<dbReference type="SUPFAM" id="SSF55729">
    <property type="entry name" value="Acyl-CoA N-acyltransferases (Nat)"/>
    <property type="match status" value="1"/>
</dbReference>